<proteinExistence type="predicted"/>
<keyword evidence="1" id="KW-0675">Receptor</keyword>
<reference evidence="1 2" key="1">
    <citation type="submission" date="2015-09" db="EMBL/GenBank/DDBJ databases">
        <title>Trachymyrmex cornetzi WGS genome.</title>
        <authorList>
            <person name="Nygaard S."/>
            <person name="Hu H."/>
            <person name="Boomsma J."/>
            <person name="Zhang G."/>
        </authorList>
    </citation>
    <scope>NUCLEOTIDE SEQUENCE [LARGE SCALE GENOMIC DNA]</scope>
    <source>
        <strain evidence="1">Tcor2-1</strain>
        <tissue evidence="1">Whole body</tissue>
    </source>
</reference>
<dbReference type="AlphaFoldDB" id="A0A151JMH1"/>
<evidence type="ECO:0000313" key="2">
    <source>
        <dbReference type="Proteomes" id="UP000078492"/>
    </source>
</evidence>
<sequence length="79" mass="9211">PLLFVAFRDLRPVSLEKGQETLRLRVYACYAWGGPFLVAGLAALLDHLPPQPQYTFLRPRFGEKQCWFYDSVQILVKLW</sequence>
<feature type="non-terminal residue" evidence="1">
    <location>
        <position position="1"/>
    </location>
</feature>
<accession>A0A151JMH1</accession>
<dbReference type="Proteomes" id="UP000078492">
    <property type="component" value="Unassembled WGS sequence"/>
</dbReference>
<keyword evidence="2" id="KW-1185">Reference proteome</keyword>
<gene>
    <name evidence="1" type="ORF">ALC57_03239</name>
</gene>
<dbReference type="STRING" id="471704.A0A151JMH1"/>
<dbReference type="PANTHER" id="PTHR46953">
    <property type="entry name" value="G-PROTEIN COUPLED RECEPTOR MTH-LIKE 1-RELATED"/>
    <property type="match status" value="1"/>
</dbReference>
<evidence type="ECO:0000313" key="1">
    <source>
        <dbReference type="EMBL" id="KYN27372.1"/>
    </source>
</evidence>
<dbReference type="Gene3D" id="1.20.1070.10">
    <property type="entry name" value="Rhodopsin 7-helix transmembrane proteins"/>
    <property type="match status" value="1"/>
</dbReference>
<name>A0A151JMH1_9HYME</name>
<protein>
    <submittedName>
        <fullName evidence="1">Putative G-protein coupled receptor Mth-like 1</fullName>
    </submittedName>
</protein>
<dbReference type="InterPro" id="IPR052808">
    <property type="entry name" value="GPCR_Mth-like"/>
</dbReference>
<dbReference type="PANTHER" id="PTHR46953:SF1">
    <property type="entry name" value="G-PROTEIN COUPLED RECEPTOR MTH-LIKE 1-RELATED"/>
    <property type="match status" value="1"/>
</dbReference>
<dbReference type="EMBL" id="KQ978949">
    <property type="protein sequence ID" value="KYN27372.1"/>
    <property type="molecule type" value="Genomic_DNA"/>
</dbReference>
<organism evidence="1 2">
    <name type="scientific">Trachymyrmex cornetzi</name>
    <dbReference type="NCBI Taxonomy" id="471704"/>
    <lineage>
        <taxon>Eukaryota</taxon>
        <taxon>Metazoa</taxon>
        <taxon>Ecdysozoa</taxon>
        <taxon>Arthropoda</taxon>
        <taxon>Hexapoda</taxon>
        <taxon>Insecta</taxon>
        <taxon>Pterygota</taxon>
        <taxon>Neoptera</taxon>
        <taxon>Endopterygota</taxon>
        <taxon>Hymenoptera</taxon>
        <taxon>Apocrita</taxon>
        <taxon>Aculeata</taxon>
        <taxon>Formicoidea</taxon>
        <taxon>Formicidae</taxon>
        <taxon>Myrmicinae</taxon>
        <taxon>Trachymyrmex</taxon>
    </lineage>
</organism>